<evidence type="ECO:0000313" key="3">
    <source>
        <dbReference type="EMBL" id="CAB4216222.1"/>
    </source>
</evidence>
<sequence length="63" mass="7324">MPLIALGQGKVKYIKPSLNEMPNIGRLVCLNKTVQQHKRDKYIRELSDSMSRLQVHLLKKNYS</sequence>
<dbReference type="EMBL" id="LR797435">
    <property type="protein sequence ID" value="CAB4216222.1"/>
    <property type="molecule type" value="Genomic_DNA"/>
</dbReference>
<dbReference type="EMBL" id="LR797079">
    <property type="protein sequence ID" value="CAB4185715.1"/>
    <property type="molecule type" value="Genomic_DNA"/>
</dbReference>
<name>A0A6J7XS72_9CAUD</name>
<evidence type="ECO:0000313" key="1">
    <source>
        <dbReference type="EMBL" id="CAB4174545.1"/>
    </source>
</evidence>
<evidence type="ECO:0000313" key="4">
    <source>
        <dbReference type="EMBL" id="CAB5230848.1"/>
    </source>
</evidence>
<organism evidence="4">
    <name type="scientific">uncultured Caudovirales phage</name>
    <dbReference type="NCBI Taxonomy" id="2100421"/>
    <lineage>
        <taxon>Viruses</taxon>
        <taxon>Duplodnaviria</taxon>
        <taxon>Heunggongvirae</taxon>
        <taxon>Uroviricota</taxon>
        <taxon>Caudoviricetes</taxon>
        <taxon>Peduoviridae</taxon>
        <taxon>Maltschvirus</taxon>
        <taxon>Maltschvirus maltsch</taxon>
    </lineage>
</organism>
<accession>A0A6J7XS72</accession>
<reference evidence="4" key="1">
    <citation type="submission" date="2020-05" db="EMBL/GenBank/DDBJ databases">
        <authorList>
            <person name="Chiriac C."/>
            <person name="Salcher M."/>
            <person name="Ghai R."/>
            <person name="Kavagutti S V."/>
        </authorList>
    </citation>
    <scope>NUCLEOTIDE SEQUENCE</scope>
</reference>
<evidence type="ECO:0000313" key="2">
    <source>
        <dbReference type="EMBL" id="CAB4185715.1"/>
    </source>
</evidence>
<dbReference type="EMBL" id="LR798422">
    <property type="protein sequence ID" value="CAB5230848.1"/>
    <property type="molecule type" value="Genomic_DNA"/>
</dbReference>
<dbReference type="EMBL" id="LR796912">
    <property type="protein sequence ID" value="CAB4174545.1"/>
    <property type="molecule type" value="Genomic_DNA"/>
</dbReference>
<protein>
    <submittedName>
        <fullName evidence="4">Uncharacterized protein</fullName>
    </submittedName>
</protein>
<proteinExistence type="predicted"/>
<gene>
    <name evidence="2" type="ORF">UFOVP1123_128</name>
    <name evidence="3" type="ORF">UFOVP1484_132</name>
    <name evidence="4" type="ORF">UFOVP1577_138</name>
    <name evidence="1" type="ORF">UFOVP961_58</name>
</gene>